<keyword evidence="2" id="KW-0812">Transmembrane</keyword>
<dbReference type="AlphaFoldDB" id="A0A251Y6P8"/>
<feature type="region of interest" description="Disordered" evidence="1">
    <location>
        <begin position="46"/>
        <end position="65"/>
    </location>
</feature>
<protein>
    <recommendedName>
        <fullName evidence="5">DUF2510 domain-containing protein</fullName>
    </recommendedName>
</protein>
<accession>A0A251Y6P8</accession>
<feature type="transmembrane region" description="Helical" evidence="2">
    <location>
        <begin position="71"/>
        <end position="94"/>
    </location>
</feature>
<dbReference type="EMBL" id="MDJW01000009">
    <property type="protein sequence ID" value="OUE19956.1"/>
    <property type="molecule type" value="Genomic_DNA"/>
</dbReference>
<organism evidence="3 4">
    <name type="scientific">Clavibacter michiganensis</name>
    <dbReference type="NCBI Taxonomy" id="28447"/>
    <lineage>
        <taxon>Bacteria</taxon>
        <taxon>Bacillati</taxon>
        <taxon>Actinomycetota</taxon>
        <taxon>Actinomycetes</taxon>
        <taxon>Micrococcales</taxon>
        <taxon>Microbacteriaceae</taxon>
        <taxon>Clavibacter</taxon>
    </lineage>
</organism>
<proteinExistence type="predicted"/>
<evidence type="ECO:0000256" key="2">
    <source>
        <dbReference type="SAM" id="Phobius"/>
    </source>
</evidence>
<name>A0A251Y6P8_9MICO</name>
<evidence type="ECO:0000313" key="4">
    <source>
        <dbReference type="Proteomes" id="UP000194837"/>
    </source>
</evidence>
<comment type="caution">
    <text evidence="3">The sequence shown here is derived from an EMBL/GenBank/DDBJ whole genome shotgun (WGS) entry which is preliminary data.</text>
</comment>
<reference evidence="3 4" key="1">
    <citation type="submission" date="2016-08" db="EMBL/GenBank/DDBJ databases">
        <title>Genome sequence of Clavibacter michiganensis spp strain CFBP7494.</title>
        <authorList>
            <person name="Thapa S.P."/>
            <person name="Coaker G."/>
            <person name="Jacques M.-A."/>
        </authorList>
    </citation>
    <scope>NUCLEOTIDE SEQUENCE [LARGE SCALE GENOMIC DNA]</scope>
    <source>
        <strain evidence="3">CFBP7494</strain>
    </source>
</reference>
<dbReference type="RefSeq" id="WP_086521808.1">
    <property type="nucleotide sequence ID" value="NZ_MDJW01000009.1"/>
</dbReference>
<evidence type="ECO:0000256" key="1">
    <source>
        <dbReference type="SAM" id="MobiDB-lite"/>
    </source>
</evidence>
<sequence length="222" mass="23664">MPQLPPAGWYERPDGTPQYWNGAEWVAASARSADVGNVELGTRLGTGAQVLEPSDESSGRTADRGGRTRRIVIASGVAAAVVIGSVVTAGLLIYRAGAPERDSLAECTTELLSQLKSPSTAQLSELETLDREEYAAYLITNINELLGEEVDSETPLELGELGEKTRAKMDQDAENGKVDWIVVGAVDSQNSFGAMVRSDWSCETTWTDGTLTSGPTVDLAED</sequence>
<evidence type="ECO:0000313" key="3">
    <source>
        <dbReference type="EMBL" id="OUE19956.1"/>
    </source>
</evidence>
<gene>
    <name evidence="3" type="ORF">BFL34_02103</name>
</gene>
<keyword evidence="2" id="KW-1133">Transmembrane helix</keyword>
<evidence type="ECO:0008006" key="5">
    <source>
        <dbReference type="Google" id="ProtNLM"/>
    </source>
</evidence>
<dbReference type="Proteomes" id="UP000194837">
    <property type="component" value="Unassembled WGS sequence"/>
</dbReference>
<keyword evidence="2" id="KW-0472">Membrane</keyword>